<comment type="caution">
    <text evidence="2">The sequence shown here is derived from an EMBL/GenBank/DDBJ whole genome shotgun (WGS) entry which is preliminary data.</text>
</comment>
<gene>
    <name evidence="2" type="ORF">GCM10017667_62500</name>
</gene>
<dbReference type="Proteomes" id="UP000632849">
    <property type="component" value="Unassembled WGS sequence"/>
</dbReference>
<evidence type="ECO:0000313" key="2">
    <source>
        <dbReference type="EMBL" id="GHG19174.1"/>
    </source>
</evidence>
<reference evidence="2" key="2">
    <citation type="submission" date="2020-09" db="EMBL/GenBank/DDBJ databases">
        <authorList>
            <person name="Sun Q."/>
            <person name="Ohkuma M."/>
        </authorList>
    </citation>
    <scope>NUCLEOTIDE SEQUENCE</scope>
    <source>
        <strain evidence="2">JCM 4122</strain>
    </source>
</reference>
<proteinExistence type="predicted"/>
<accession>A0A919BWE1</accession>
<reference evidence="2" key="1">
    <citation type="journal article" date="2014" name="Int. J. Syst. Evol. Microbiol.">
        <title>Complete genome sequence of Corynebacterium casei LMG S-19264T (=DSM 44701T), isolated from a smear-ripened cheese.</title>
        <authorList>
            <consortium name="US DOE Joint Genome Institute (JGI-PGF)"/>
            <person name="Walter F."/>
            <person name="Albersmeier A."/>
            <person name="Kalinowski J."/>
            <person name="Ruckert C."/>
        </authorList>
    </citation>
    <scope>NUCLEOTIDE SEQUENCE</scope>
    <source>
        <strain evidence="2">JCM 4122</strain>
    </source>
</reference>
<evidence type="ECO:0000313" key="3">
    <source>
        <dbReference type="Proteomes" id="UP000632849"/>
    </source>
</evidence>
<feature type="region of interest" description="Disordered" evidence="1">
    <location>
        <begin position="1"/>
        <end position="135"/>
    </location>
</feature>
<evidence type="ECO:0000256" key="1">
    <source>
        <dbReference type="SAM" id="MobiDB-lite"/>
    </source>
</evidence>
<sequence length="135" mass="13623">MELGGATVDGRRASRAAPGPAARPLTGRGGRPPERAFGTRPTAHPSRGGPLRAVAPADAEVTNVRNRFSSATRGRARAPGRRASLGATGPGGGFAGARHPRPRPPERRGKPAVTAPGGPGSTVAPDRSTDRGETG</sequence>
<organism evidence="2 3">
    <name type="scientific">Streptomyces filamentosus</name>
    <name type="common">Streptomyces roseosporus</name>
    <dbReference type="NCBI Taxonomy" id="67294"/>
    <lineage>
        <taxon>Bacteria</taxon>
        <taxon>Bacillati</taxon>
        <taxon>Actinomycetota</taxon>
        <taxon>Actinomycetes</taxon>
        <taxon>Kitasatosporales</taxon>
        <taxon>Streptomycetaceae</taxon>
        <taxon>Streptomyces</taxon>
    </lineage>
</organism>
<name>A0A919BWE1_STRFL</name>
<dbReference type="EMBL" id="BNBE01000003">
    <property type="protein sequence ID" value="GHG19174.1"/>
    <property type="molecule type" value="Genomic_DNA"/>
</dbReference>
<dbReference type="AlphaFoldDB" id="A0A919BWE1"/>
<protein>
    <submittedName>
        <fullName evidence="2">Uncharacterized protein</fullName>
    </submittedName>
</protein>
<feature type="compositionally biased region" description="Low complexity" evidence="1">
    <location>
        <begin position="15"/>
        <end position="26"/>
    </location>
</feature>
<keyword evidence="3" id="KW-1185">Reference proteome</keyword>